<name>A5BZC0_VITVI</name>
<accession>A5BZC0</accession>
<reference evidence="2" key="1">
    <citation type="journal article" date="2007" name="PLoS ONE">
        <title>The first genome sequence of an elite grapevine cultivar (Pinot noir Vitis vinifera L.): coping with a highly heterozygous genome.</title>
        <authorList>
            <person name="Velasco R."/>
            <person name="Zharkikh A."/>
            <person name="Troggio M."/>
            <person name="Cartwright D.A."/>
            <person name="Cestaro A."/>
            <person name="Pruss D."/>
            <person name="Pindo M."/>
            <person name="FitzGerald L.M."/>
            <person name="Vezzulli S."/>
            <person name="Reid J."/>
            <person name="Malacarne G."/>
            <person name="Iliev D."/>
            <person name="Coppola G."/>
            <person name="Wardell B."/>
            <person name="Micheletti D."/>
            <person name="Macalma T."/>
            <person name="Facci M."/>
            <person name="Mitchell J.T."/>
            <person name="Perazzolli M."/>
            <person name="Eldredge G."/>
            <person name="Gatto P."/>
            <person name="Oyzerski R."/>
            <person name="Moretto M."/>
            <person name="Gutin N."/>
            <person name="Stefanini M."/>
            <person name="Chen Y."/>
            <person name="Segala C."/>
            <person name="Davenport C."/>
            <person name="Dematte L."/>
            <person name="Mraz A."/>
            <person name="Battilana J."/>
            <person name="Stormo K."/>
            <person name="Costa F."/>
            <person name="Tao Q."/>
            <person name="Si-Ammour A."/>
            <person name="Harkins T."/>
            <person name="Lackey A."/>
            <person name="Perbost C."/>
            <person name="Taillon B."/>
            <person name="Stella A."/>
            <person name="Solovyev V."/>
            <person name="Fawcett J.A."/>
            <person name="Sterck L."/>
            <person name="Vandepoele K."/>
            <person name="Grando S.M."/>
            <person name="Toppo S."/>
            <person name="Moser C."/>
            <person name="Lanchbury J."/>
            <person name="Bogden R."/>
            <person name="Skolnick M."/>
            <person name="Sgaramella V."/>
            <person name="Bhatnagar S.K."/>
            <person name="Fontana P."/>
            <person name="Gutin A."/>
            <person name="Van de Peer Y."/>
            <person name="Salamini F."/>
            <person name="Viola R."/>
        </authorList>
    </citation>
    <scope>NUCLEOTIDE SEQUENCE</scope>
</reference>
<feature type="region of interest" description="Disordered" evidence="1">
    <location>
        <begin position="20"/>
        <end position="57"/>
    </location>
</feature>
<sequence length="94" mass="10809">MAIAEFLIDYKKGDFSKVDCSKDSHTKGGRDEVSRDHNAPRMGSSKTPNIRKGKSKTEMKEFMPKIKCFMCDSPHWAQDCPKRKVLNAMIKERE</sequence>
<protein>
    <recommendedName>
        <fullName evidence="3">Eukaryotic translation initiation factor 3 subunit G N-terminal domain-containing protein</fullName>
    </recommendedName>
</protein>
<evidence type="ECO:0008006" key="3">
    <source>
        <dbReference type="Google" id="ProtNLM"/>
    </source>
</evidence>
<gene>
    <name evidence="2" type="ORF">VITISV_009650</name>
</gene>
<feature type="compositionally biased region" description="Basic and acidic residues" evidence="1">
    <location>
        <begin position="20"/>
        <end position="39"/>
    </location>
</feature>
<dbReference type="EMBL" id="AM476663">
    <property type="protein sequence ID" value="CAN81639.1"/>
    <property type="molecule type" value="Genomic_DNA"/>
</dbReference>
<evidence type="ECO:0000256" key="1">
    <source>
        <dbReference type="SAM" id="MobiDB-lite"/>
    </source>
</evidence>
<evidence type="ECO:0000313" key="2">
    <source>
        <dbReference type="EMBL" id="CAN81639.1"/>
    </source>
</evidence>
<organism evidence="2">
    <name type="scientific">Vitis vinifera</name>
    <name type="common">Grape</name>
    <dbReference type="NCBI Taxonomy" id="29760"/>
    <lineage>
        <taxon>Eukaryota</taxon>
        <taxon>Viridiplantae</taxon>
        <taxon>Streptophyta</taxon>
        <taxon>Embryophyta</taxon>
        <taxon>Tracheophyta</taxon>
        <taxon>Spermatophyta</taxon>
        <taxon>Magnoliopsida</taxon>
        <taxon>eudicotyledons</taxon>
        <taxon>Gunneridae</taxon>
        <taxon>Pentapetalae</taxon>
        <taxon>rosids</taxon>
        <taxon>Vitales</taxon>
        <taxon>Vitaceae</taxon>
        <taxon>Viteae</taxon>
        <taxon>Vitis</taxon>
    </lineage>
</organism>
<proteinExistence type="predicted"/>
<dbReference type="AlphaFoldDB" id="A5BZC0"/>